<name>A0AAD5XYL5_9FUNG</name>
<evidence type="ECO:0000313" key="1">
    <source>
        <dbReference type="EMBL" id="KAJ3226680.1"/>
    </source>
</evidence>
<dbReference type="PANTHER" id="PTHR31902">
    <property type="entry name" value="ACTIN PATCHES DISTAL PROTEIN 1"/>
    <property type="match status" value="1"/>
</dbReference>
<gene>
    <name evidence="1" type="ORF">HK099_004424</name>
</gene>
<dbReference type="InterPro" id="IPR009737">
    <property type="entry name" value="Aim32/Apd1-like"/>
</dbReference>
<protein>
    <recommendedName>
        <fullName evidence="3">Sucrase/ferredoxin-like family protein</fullName>
    </recommendedName>
</protein>
<accession>A0AAD5XYL5</accession>
<dbReference type="AlphaFoldDB" id="A0AAD5XYL5"/>
<evidence type="ECO:0000313" key="2">
    <source>
        <dbReference type="Proteomes" id="UP001211065"/>
    </source>
</evidence>
<keyword evidence="2" id="KW-1185">Reference proteome</keyword>
<evidence type="ECO:0008006" key="3">
    <source>
        <dbReference type="Google" id="ProtNLM"/>
    </source>
</evidence>
<organism evidence="1 2">
    <name type="scientific">Clydaea vesicula</name>
    <dbReference type="NCBI Taxonomy" id="447962"/>
    <lineage>
        <taxon>Eukaryota</taxon>
        <taxon>Fungi</taxon>
        <taxon>Fungi incertae sedis</taxon>
        <taxon>Chytridiomycota</taxon>
        <taxon>Chytridiomycota incertae sedis</taxon>
        <taxon>Chytridiomycetes</taxon>
        <taxon>Lobulomycetales</taxon>
        <taxon>Lobulomycetaceae</taxon>
        <taxon>Clydaea</taxon>
    </lineage>
</organism>
<dbReference type="Gene3D" id="3.40.30.10">
    <property type="entry name" value="Glutaredoxin"/>
    <property type="match status" value="1"/>
</dbReference>
<dbReference type="SUPFAM" id="SSF52833">
    <property type="entry name" value="Thioredoxin-like"/>
    <property type="match status" value="1"/>
</dbReference>
<comment type="caution">
    <text evidence="1">The sequence shown here is derived from an EMBL/GenBank/DDBJ whole genome shotgun (WGS) entry which is preliminary data.</text>
</comment>
<dbReference type="CDD" id="cd03062">
    <property type="entry name" value="TRX_Fd_Sucrase"/>
    <property type="match status" value="1"/>
</dbReference>
<dbReference type="InterPro" id="IPR036249">
    <property type="entry name" value="Thioredoxin-like_sf"/>
</dbReference>
<sequence>MHSIRRISKRLSRSFSSSISNLRGLYTSEISDVEGGEAKTDSEVEVIDLPQECIECHKQCDHLQLPETMQKKIDNDTVLSTTLLPYSRHILVSTARNSCTVWPSHTSKIHENSIIRKIEAEISKIESTYRTVLTMIDRNPNDDSWGFLSEETKKPEQQFLDDLNETEIFVLPDMIRTSVTKDNCSEVLNEIYKIKPSVGSYNLNVKNNDDIEKITEAMGNVELIKNCDAKYGTKFKSIILICAHLKRDKRCAVAYDILLQEFEKELKRKNLEKDVLVYGCSHIGGHKFAGNVIIYPQGDWYGRVKTCHINILIEEAILNQKIVKDLWRGRVGIENEPKPCITW</sequence>
<dbReference type="Pfam" id="PF06999">
    <property type="entry name" value="Suc_Fer-like"/>
    <property type="match status" value="1"/>
</dbReference>
<dbReference type="Proteomes" id="UP001211065">
    <property type="component" value="Unassembled WGS sequence"/>
</dbReference>
<dbReference type="EMBL" id="JADGJW010000031">
    <property type="protein sequence ID" value="KAJ3226680.1"/>
    <property type="molecule type" value="Genomic_DNA"/>
</dbReference>
<dbReference type="PANTHER" id="PTHR31902:SF14">
    <property type="entry name" value="ACTIN PATCHES DISTAL PROTEIN 1"/>
    <property type="match status" value="1"/>
</dbReference>
<reference evidence="1" key="1">
    <citation type="submission" date="2020-05" db="EMBL/GenBank/DDBJ databases">
        <title>Phylogenomic resolution of chytrid fungi.</title>
        <authorList>
            <person name="Stajich J.E."/>
            <person name="Amses K."/>
            <person name="Simmons R."/>
            <person name="Seto K."/>
            <person name="Myers J."/>
            <person name="Bonds A."/>
            <person name="Quandt C.A."/>
            <person name="Barry K."/>
            <person name="Liu P."/>
            <person name="Grigoriev I."/>
            <person name="Longcore J.E."/>
            <person name="James T.Y."/>
        </authorList>
    </citation>
    <scope>NUCLEOTIDE SEQUENCE</scope>
    <source>
        <strain evidence="1">JEL0476</strain>
    </source>
</reference>
<proteinExistence type="predicted"/>